<accession>G7VG69</accession>
<dbReference type="Proteomes" id="UP000005867">
    <property type="component" value="Chromosome"/>
</dbReference>
<protein>
    <submittedName>
        <fullName evidence="1">Uncharacterized protein</fullName>
    </submittedName>
</protein>
<organism evidence="1 2">
    <name type="scientific">Pyrobaculum ferrireducens</name>
    <dbReference type="NCBI Taxonomy" id="1104324"/>
    <lineage>
        <taxon>Archaea</taxon>
        <taxon>Thermoproteota</taxon>
        <taxon>Thermoprotei</taxon>
        <taxon>Thermoproteales</taxon>
        <taxon>Thermoproteaceae</taxon>
        <taxon>Pyrobaculum</taxon>
    </lineage>
</organism>
<evidence type="ECO:0000313" key="2">
    <source>
        <dbReference type="Proteomes" id="UP000005867"/>
    </source>
</evidence>
<sequence>MRLLLNWLGYALFYNSSRSHNFLYTRYMTLPARLGPIG</sequence>
<proteinExistence type="predicted"/>
<dbReference type="EMBL" id="CP003098">
    <property type="protein sequence ID" value="AET33067.1"/>
    <property type="molecule type" value="Genomic_DNA"/>
</dbReference>
<dbReference type="KEGG" id="pyr:P186_1651"/>
<keyword evidence="2" id="KW-1185">Reference proteome</keyword>
<dbReference type="AlphaFoldDB" id="G7VG69"/>
<dbReference type="BioCyc" id="PSP1104324:GJSN-1622-MONOMER"/>
<reference evidence="1 2" key="1">
    <citation type="journal article" date="2012" name="J. Bacteriol.">
        <title>Complete genome sequence of strain 1860, a crenarchaeon of the genus pyrobaculum able to grow with various electron acceptors.</title>
        <authorList>
            <person name="Mardanov A.V."/>
            <person name="Gumerov V.M."/>
            <person name="Slobodkina G.B."/>
            <person name="Beletsky A.V."/>
            <person name="Bonch-Osmolovskaya E.A."/>
            <person name="Ravin N.V."/>
            <person name="Skryabin K.G."/>
        </authorList>
    </citation>
    <scope>NUCLEOTIDE SEQUENCE [LARGE SCALE GENOMIC DNA]</scope>
    <source>
        <strain evidence="1 2">1860</strain>
    </source>
</reference>
<dbReference type="STRING" id="1104324.P186_1651"/>
<gene>
    <name evidence="1" type="ORF">P186_1651</name>
</gene>
<evidence type="ECO:0000313" key="1">
    <source>
        <dbReference type="EMBL" id="AET33067.1"/>
    </source>
</evidence>
<name>G7VG69_9CREN</name>
<dbReference type="HOGENOM" id="CLU_3323133_0_0_2"/>